<protein>
    <submittedName>
        <fullName evidence="7">TlpA family protein disulfide reductase</fullName>
    </submittedName>
</protein>
<organism evidence="7 8">
    <name type="scientific">Flavobacterium humi</name>
    <dbReference type="NCBI Taxonomy" id="2562683"/>
    <lineage>
        <taxon>Bacteria</taxon>
        <taxon>Pseudomonadati</taxon>
        <taxon>Bacteroidota</taxon>
        <taxon>Flavobacteriia</taxon>
        <taxon>Flavobacteriales</taxon>
        <taxon>Flavobacteriaceae</taxon>
        <taxon>Flavobacterium</taxon>
    </lineage>
</organism>
<feature type="signal peptide" evidence="5">
    <location>
        <begin position="1"/>
        <end position="18"/>
    </location>
</feature>
<evidence type="ECO:0000256" key="5">
    <source>
        <dbReference type="SAM" id="SignalP"/>
    </source>
</evidence>
<dbReference type="RefSeq" id="WP_135524959.1">
    <property type="nucleotide sequence ID" value="NZ_SRLH01000001.1"/>
</dbReference>
<comment type="subcellular location">
    <subcellularLocation>
        <location evidence="1">Cell envelope</location>
    </subcellularLocation>
</comment>
<reference evidence="7 8" key="1">
    <citation type="submission" date="2019-04" db="EMBL/GenBank/DDBJ databases">
        <title>Flavobacterium sp. strain DS2-A Genome sequencing and assembly.</title>
        <authorList>
            <person name="Kim I."/>
        </authorList>
    </citation>
    <scope>NUCLEOTIDE SEQUENCE [LARGE SCALE GENOMIC DNA]</scope>
    <source>
        <strain evidence="7 8">DS2-A</strain>
    </source>
</reference>
<dbReference type="Proteomes" id="UP000297407">
    <property type="component" value="Unassembled WGS sequence"/>
</dbReference>
<evidence type="ECO:0000313" key="7">
    <source>
        <dbReference type="EMBL" id="TGD59752.1"/>
    </source>
</evidence>
<name>A0A4Z0LCX5_9FLAO</name>
<dbReference type="AlphaFoldDB" id="A0A4Z0LCX5"/>
<keyword evidence="8" id="KW-1185">Reference proteome</keyword>
<dbReference type="OrthoDB" id="743079at2"/>
<feature type="domain" description="Thioredoxin" evidence="6">
    <location>
        <begin position="309"/>
        <end position="452"/>
    </location>
</feature>
<dbReference type="SUPFAM" id="SSF52833">
    <property type="entry name" value="Thioredoxin-like"/>
    <property type="match status" value="1"/>
</dbReference>
<dbReference type="PROSITE" id="PS51352">
    <property type="entry name" value="THIOREDOXIN_2"/>
    <property type="match status" value="1"/>
</dbReference>
<keyword evidence="4" id="KW-0676">Redox-active center</keyword>
<keyword evidence="2" id="KW-0201">Cytochrome c-type biogenesis</keyword>
<dbReference type="InterPro" id="IPR012336">
    <property type="entry name" value="Thioredoxin-like_fold"/>
</dbReference>
<dbReference type="PANTHER" id="PTHR42852">
    <property type="entry name" value="THIOL:DISULFIDE INTERCHANGE PROTEIN DSBE"/>
    <property type="match status" value="1"/>
</dbReference>
<evidence type="ECO:0000256" key="1">
    <source>
        <dbReference type="ARBA" id="ARBA00004196"/>
    </source>
</evidence>
<dbReference type="GO" id="GO:0017004">
    <property type="term" value="P:cytochrome complex assembly"/>
    <property type="evidence" value="ECO:0007669"/>
    <property type="project" value="UniProtKB-KW"/>
</dbReference>
<proteinExistence type="predicted"/>
<dbReference type="InterPro" id="IPR013766">
    <property type="entry name" value="Thioredoxin_domain"/>
</dbReference>
<comment type="caution">
    <text evidence="7">The sequence shown here is derived from an EMBL/GenBank/DDBJ whole genome shotgun (WGS) entry which is preliminary data.</text>
</comment>
<evidence type="ECO:0000259" key="6">
    <source>
        <dbReference type="PROSITE" id="PS51352"/>
    </source>
</evidence>
<dbReference type="InterPro" id="IPR050553">
    <property type="entry name" value="Thioredoxin_ResA/DsbE_sf"/>
</dbReference>
<dbReference type="Pfam" id="PF13905">
    <property type="entry name" value="Thioredoxin_8"/>
    <property type="match status" value="1"/>
</dbReference>
<sequence>MKVSFIFILALITTAVFPNDIVTITGTISNATDKELYIMGDSFEKVINVNGDGSFSDSMEIKYNGSYSFYTRNNFTHIYLEKGTRLVITADDKNFGTSISFQGDNAVENMYWQQKKNIFHKGEEASKVLFSLGEADYLKSISELKNNVVHLFETTPFTNARFIEYEKRNINYLEQLHYIIYQKLHIFHTKEEGFRTSDSFPQPDPSIDLDNETDYYFSDEYKYLIYNILYKKILQSTEKKPAYTFALSLPEIKKIKSNAIRAFFIEYVTEELHYENPDAEVLYNELMLLTSDAAKKEELTSKINAIRSLKKGSVSSGFTYMNFKGGETSLEGLRGKYVYIDIWATWCEPCIQEFPSLKKIEEQYKKSNIVFVSISVDDKGSIEQWRKIIANKKLDGMHLFADNGWDSKFIKAYAVKSIPRFILIDPNGNIVSADAPRPSDPKLIEKFKELGI</sequence>
<dbReference type="Gene3D" id="3.40.30.10">
    <property type="entry name" value="Glutaredoxin"/>
    <property type="match status" value="1"/>
</dbReference>
<keyword evidence="5" id="KW-0732">Signal</keyword>
<evidence type="ECO:0000256" key="4">
    <source>
        <dbReference type="ARBA" id="ARBA00023284"/>
    </source>
</evidence>
<dbReference type="PANTHER" id="PTHR42852:SF6">
    <property type="entry name" value="THIOL:DISULFIDE INTERCHANGE PROTEIN DSBE"/>
    <property type="match status" value="1"/>
</dbReference>
<evidence type="ECO:0000256" key="2">
    <source>
        <dbReference type="ARBA" id="ARBA00022748"/>
    </source>
</evidence>
<dbReference type="CDD" id="cd02966">
    <property type="entry name" value="TlpA_like_family"/>
    <property type="match status" value="1"/>
</dbReference>
<gene>
    <name evidence="7" type="ORF">E4635_02135</name>
</gene>
<dbReference type="InterPro" id="IPR036249">
    <property type="entry name" value="Thioredoxin-like_sf"/>
</dbReference>
<evidence type="ECO:0000256" key="3">
    <source>
        <dbReference type="ARBA" id="ARBA00023157"/>
    </source>
</evidence>
<accession>A0A4Z0LCX5</accession>
<dbReference type="GO" id="GO:0030313">
    <property type="term" value="C:cell envelope"/>
    <property type="evidence" value="ECO:0007669"/>
    <property type="project" value="UniProtKB-SubCell"/>
</dbReference>
<evidence type="ECO:0000313" key="8">
    <source>
        <dbReference type="Proteomes" id="UP000297407"/>
    </source>
</evidence>
<dbReference type="EMBL" id="SRLH01000001">
    <property type="protein sequence ID" value="TGD59752.1"/>
    <property type="molecule type" value="Genomic_DNA"/>
</dbReference>
<feature type="chain" id="PRO_5021412319" evidence="5">
    <location>
        <begin position="19"/>
        <end position="452"/>
    </location>
</feature>
<keyword evidence="3" id="KW-1015">Disulfide bond</keyword>